<dbReference type="AlphaFoldDB" id="A0A6J0BYA1"/>
<proteinExistence type="inferred from homology"/>
<dbReference type="PANTHER" id="PTHR13220">
    <property type="entry name" value="TIMELESS INTERACTING-RELATED"/>
    <property type="match status" value="1"/>
</dbReference>
<dbReference type="InParanoid" id="A0A6J0BYA1"/>
<dbReference type="GO" id="GO:0043111">
    <property type="term" value="P:replication fork arrest"/>
    <property type="evidence" value="ECO:0007669"/>
    <property type="project" value="TreeGrafter"/>
</dbReference>
<dbReference type="OrthoDB" id="437078at2759"/>
<evidence type="ECO:0000256" key="4">
    <source>
        <dbReference type="ARBA" id="ARBA00023242"/>
    </source>
</evidence>
<evidence type="ECO:0000256" key="2">
    <source>
        <dbReference type="ARBA" id="ARBA00006075"/>
    </source>
</evidence>
<evidence type="ECO:0000256" key="3">
    <source>
        <dbReference type="ARBA" id="ARBA00022763"/>
    </source>
</evidence>
<feature type="compositionally biased region" description="Acidic residues" evidence="7">
    <location>
        <begin position="7"/>
        <end position="22"/>
    </location>
</feature>
<evidence type="ECO:0000256" key="5">
    <source>
        <dbReference type="ARBA" id="ARBA00023306"/>
    </source>
</evidence>
<dbReference type="KEGG" id="nlo:107223814"/>
<dbReference type="GeneID" id="107223814"/>
<feature type="region of interest" description="Disordered" evidence="7">
    <location>
        <begin position="1"/>
        <end position="82"/>
    </location>
</feature>
<feature type="region of interest" description="Disordered" evidence="7">
    <location>
        <begin position="265"/>
        <end position="289"/>
    </location>
</feature>
<feature type="compositionally biased region" description="Polar residues" evidence="7">
    <location>
        <begin position="278"/>
        <end position="289"/>
    </location>
</feature>
<feature type="domain" description="Chromosome segregation in meiosis protein 3" evidence="8">
    <location>
        <begin position="76"/>
        <end position="156"/>
    </location>
</feature>
<gene>
    <name evidence="10" type="primary">LOC107223814</name>
</gene>
<dbReference type="GO" id="GO:0031297">
    <property type="term" value="P:replication fork processing"/>
    <property type="evidence" value="ECO:0007669"/>
    <property type="project" value="UniProtKB-UniRule"/>
</dbReference>
<dbReference type="PANTHER" id="PTHR13220:SF11">
    <property type="entry name" value="TIMELESS-INTERACTING PROTEIN"/>
    <property type="match status" value="1"/>
</dbReference>
<organism evidence="10">
    <name type="scientific">Neodiprion lecontei</name>
    <name type="common">Redheaded pine sawfly</name>
    <dbReference type="NCBI Taxonomy" id="441921"/>
    <lineage>
        <taxon>Eukaryota</taxon>
        <taxon>Metazoa</taxon>
        <taxon>Ecdysozoa</taxon>
        <taxon>Arthropoda</taxon>
        <taxon>Hexapoda</taxon>
        <taxon>Insecta</taxon>
        <taxon>Pterygota</taxon>
        <taxon>Neoptera</taxon>
        <taxon>Endopterygota</taxon>
        <taxon>Hymenoptera</taxon>
        <taxon>Tenthredinoidea</taxon>
        <taxon>Diprionidae</taxon>
        <taxon>Diprioninae</taxon>
        <taxon>Neodiprion</taxon>
    </lineage>
</organism>
<evidence type="ECO:0000256" key="1">
    <source>
        <dbReference type="ARBA" id="ARBA00004123"/>
    </source>
</evidence>
<comment type="function">
    <text evidence="6">Plays an important role in the control of DNA replication and the maintenance of replication fork stability.</text>
</comment>
<dbReference type="GO" id="GO:0006974">
    <property type="term" value="P:DNA damage response"/>
    <property type="evidence" value="ECO:0007669"/>
    <property type="project" value="UniProtKB-KW"/>
</dbReference>
<feature type="compositionally biased region" description="Polar residues" evidence="7">
    <location>
        <begin position="37"/>
        <end position="53"/>
    </location>
</feature>
<dbReference type="FunCoup" id="A0A6J0BYA1">
    <property type="interactions" value="913"/>
</dbReference>
<dbReference type="InterPro" id="IPR040038">
    <property type="entry name" value="TIPIN/Csm3/Swi3"/>
</dbReference>
<comment type="subcellular location">
    <subcellularLocation>
        <location evidence="1 6">Nucleus</location>
    </subcellularLocation>
</comment>
<name>A0A6J0BYA1_NEOLC</name>
<reference evidence="10" key="1">
    <citation type="submission" date="2025-08" db="UniProtKB">
        <authorList>
            <consortium name="RefSeq"/>
        </authorList>
    </citation>
    <scope>IDENTIFICATION</scope>
    <source>
        <tissue evidence="10">Thorax and Abdomen</tissue>
    </source>
</reference>
<dbReference type="Pfam" id="PF07962">
    <property type="entry name" value="Swi3"/>
    <property type="match status" value="1"/>
</dbReference>
<evidence type="ECO:0000313" key="10">
    <source>
        <dbReference type="RefSeq" id="XP_015519113.1"/>
    </source>
</evidence>
<keyword evidence="3 6" id="KW-0227">DNA damage</keyword>
<protein>
    <recommendedName>
        <fullName evidence="6">TIMELESS-interacting protein</fullName>
    </recommendedName>
</protein>
<keyword evidence="4 6" id="KW-0539">Nucleus</keyword>
<dbReference type="GO" id="GO:0031298">
    <property type="term" value="C:replication fork protection complex"/>
    <property type="evidence" value="ECO:0007669"/>
    <property type="project" value="TreeGrafter"/>
</dbReference>
<keyword evidence="5 6" id="KW-0131">Cell cycle</keyword>
<dbReference type="GO" id="GO:0003677">
    <property type="term" value="F:DNA binding"/>
    <property type="evidence" value="ECO:0007669"/>
    <property type="project" value="TreeGrafter"/>
</dbReference>
<keyword evidence="9" id="KW-1185">Reference proteome</keyword>
<comment type="similarity">
    <text evidence="2 6">Belongs to the CSM3 family.</text>
</comment>
<accession>A0A6J0BYA1</accession>
<dbReference type="RefSeq" id="XP_015519113.1">
    <property type="nucleotide sequence ID" value="XM_015663627.2"/>
</dbReference>
<dbReference type="InterPro" id="IPR012923">
    <property type="entry name" value="Csm3"/>
</dbReference>
<dbReference type="GO" id="GO:0000076">
    <property type="term" value="P:DNA replication checkpoint signaling"/>
    <property type="evidence" value="ECO:0007669"/>
    <property type="project" value="UniProtKB-UniRule"/>
</dbReference>
<evidence type="ECO:0000259" key="8">
    <source>
        <dbReference type="Pfam" id="PF07962"/>
    </source>
</evidence>
<dbReference type="Proteomes" id="UP000829291">
    <property type="component" value="Chromosome 4"/>
</dbReference>
<sequence length="289" mass="32333">MSVAELSDPEDSLLPNDVDDEIGSNTGGYASDEAIEDNSNLPENGNDSDNPDGSGQRRIDPSTSGQKRIVRNPQPKLDAERLKGPKGVHMIEKHFENFKFEGKGCEKKDLDRMMNKLEYWAHRIFPKYEFDDFLGKVEVLGNKKAVKTHLTKIRLGMLTDEEVALNDVMEEEDEPVQDSAPIDEFDALIAEELEKQRHSVTPQRPHASIVSSNSNAAVGKAIATSHPDITDEMKERMERNRQLAIQKRLARIKAEEAKKIALEREVIGSQEDVAPMPNQESTVTDSIGE</sequence>
<evidence type="ECO:0000313" key="9">
    <source>
        <dbReference type="Proteomes" id="UP000829291"/>
    </source>
</evidence>
<evidence type="ECO:0000256" key="6">
    <source>
        <dbReference type="RuleBase" id="RU366049"/>
    </source>
</evidence>
<evidence type="ECO:0000256" key="7">
    <source>
        <dbReference type="SAM" id="MobiDB-lite"/>
    </source>
</evidence>